<sequence>MIICGCLKGLSSCNSSSSRFMSQNGLEGYFLILQYNNIIIPMGNTCCGKSNSHAGESSFKKPKKKKGDYYDEFPGEMEETNSPNIESRQTGAEPIARGSLLCFD</sequence>
<dbReference type="Proteomes" id="UP000785679">
    <property type="component" value="Unassembled WGS sequence"/>
</dbReference>
<evidence type="ECO:0000313" key="2">
    <source>
        <dbReference type="EMBL" id="TNV84805.1"/>
    </source>
</evidence>
<keyword evidence="3" id="KW-1185">Reference proteome</keyword>
<proteinExistence type="predicted"/>
<organism evidence="2 3">
    <name type="scientific">Halteria grandinella</name>
    <dbReference type="NCBI Taxonomy" id="5974"/>
    <lineage>
        <taxon>Eukaryota</taxon>
        <taxon>Sar</taxon>
        <taxon>Alveolata</taxon>
        <taxon>Ciliophora</taxon>
        <taxon>Intramacronucleata</taxon>
        <taxon>Spirotrichea</taxon>
        <taxon>Stichotrichia</taxon>
        <taxon>Sporadotrichida</taxon>
        <taxon>Halteriidae</taxon>
        <taxon>Halteria</taxon>
    </lineage>
</organism>
<dbReference type="EMBL" id="RRYP01002404">
    <property type="protein sequence ID" value="TNV84805.1"/>
    <property type="molecule type" value="Genomic_DNA"/>
</dbReference>
<protein>
    <submittedName>
        <fullName evidence="2">Uncharacterized protein</fullName>
    </submittedName>
</protein>
<name>A0A8J8P2T0_HALGN</name>
<reference evidence="2" key="1">
    <citation type="submission" date="2019-06" db="EMBL/GenBank/DDBJ databases">
        <authorList>
            <person name="Zheng W."/>
        </authorList>
    </citation>
    <scope>NUCLEOTIDE SEQUENCE</scope>
    <source>
        <strain evidence="2">QDHG01</strain>
    </source>
</reference>
<dbReference type="AlphaFoldDB" id="A0A8J8P2T0"/>
<evidence type="ECO:0000313" key="3">
    <source>
        <dbReference type="Proteomes" id="UP000785679"/>
    </source>
</evidence>
<comment type="caution">
    <text evidence="2">The sequence shown here is derived from an EMBL/GenBank/DDBJ whole genome shotgun (WGS) entry which is preliminary data.</text>
</comment>
<accession>A0A8J8P2T0</accession>
<evidence type="ECO:0000256" key="1">
    <source>
        <dbReference type="SAM" id="MobiDB-lite"/>
    </source>
</evidence>
<feature type="compositionally biased region" description="Acidic residues" evidence="1">
    <location>
        <begin position="70"/>
        <end position="79"/>
    </location>
</feature>
<feature type="region of interest" description="Disordered" evidence="1">
    <location>
        <begin position="51"/>
        <end position="104"/>
    </location>
</feature>
<gene>
    <name evidence="2" type="ORF">FGO68_gene2558</name>
</gene>
<feature type="compositionally biased region" description="Polar residues" evidence="1">
    <location>
        <begin position="80"/>
        <end position="90"/>
    </location>
</feature>